<feature type="region of interest" description="Disordered" evidence="1">
    <location>
        <begin position="288"/>
        <end position="354"/>
    </location>
</feature>
<sequence>MSVTPSQNTFWPEQTPAPDPPSARLAKRRRTLHPPPLELRGSTSKMARQIVTDKDAVAAAKTNCEVNSGNDIVSCFPTADTVIPQHQWATFVWNSNLPDFTQTERVNIYLFHGDSQQQILFFPNVVNPKGQAGAITAQVNDSWWGDRGSNWNGANISYPFFWIMSRNDQSLSDGTQRPQATFSAVLYFLRNNFADSVLASMASTAAAASATGSIPASTTGSSLSLKSSSGSASANPTAGVQSGASSSGFPHWAIAVIVVLGFLAIATTCVLGFFIIRRMRRRNAIESNRNSMGSSSPMMANTANSPASPLLAGAAVPGRHASTATSHGGAAPSVVSPDGASTISRAGSAGDPGPFSGADAAIMADAFRKALRKPDFAGRPVEEGESPENDNPEANEDELLNRELADEGRDIRSVGSSRGVRVETLSDSGDTVQDTAHDNPH</sequence>
<feature type="region of interest" description="Disordered" evidence="1">
    <location>
        <begin position="377"/>
        <end position="441"/>
    </location>
</feature>
<comment type="caution">
    <text evidence="3">The sequence shown here is derived from an EMBL/GenBank/DDBJ whole genome shotgun (WGS) entry which is preliminary data.</text>
</comment>
<feature type="transmembrane region" description="Helical" evidence="2">
    <location>
        <begin position="252"/>
        <end position="276"/>
    </location>
</feature>
<proteinExistence type="predicted"/>
<keyword evidence="4" id="KW-1185">Reference proteome</keyword>
<feature type="compositionally biased region" description="Acidic residues" evidence="1">
    <location>
        <begin position="383"/>
        <end position="398"/>
    </location>
</feature>
<dbReference type="OrthoDB" id="2278929at2759"/>
<dbReference type="AlphaFoldDB" id="A0A8H6YX11"/>
<feature type="region of interest" description="Disordered" evidence="1">
    <location>
        <begin position="1"/>
        <end position="25"/>
    </location>
</feature>
<feature type="compositionally biased region" description="Polar residues" evidence="1">
    <location>
        <begin position="288"/>
        <end position="307"/>
    </location>
</feature>
<dbReference type="EMBL" id="JACAZI010000003">
    <property type="protein sequence ID" value="KAF7365405.1"/>
    <property type="molecule type" value="Genomic_DNA"/>
</dbReference>
<evidence type="ECO:0000256" key="1">
    <source>
        <dbReference type="SAM" id="MobiDB-lite"/>
    </source>
</evidence>
<keyword evidence="2" id="KW-0472">Membrane</keyword>
<keyword evidence="2" id="KW-1133">Transmembrane helix</keyword>
<name>A0A8H6YX11_9AGAR</name>
<keyword evidence="2" id="KW-0812">Transmembrane</keyword>
<gene>
    <name evidence="3" type="ORF">MVEN_00413000</name>
</gene>
<evidence type="ECO:0000313" key="3">
    <source>
        <dbReference type="EMBL" id="KAF7365405.1"/>
    </source>
</evidence>
<evidence type="ECO:0000256" key="2">
    <source>
        <dbReference type="SAM" id="Phobius"/>
    </source>
</evidence>
<feature type="compositionally biased region" description="Basic and acidic residues" evidence="1">
    <location>
        <begin position="399"/>
        <end position="412"/>
    </location>
</feature>
<reference evidence="3" key="1">
    <citation type="submission" date="2020-05" db="EMBL/GenBank/DDBJ databases">
        <title>Mycena genomes resolve the evolution of fungal bioluminescence.</title>
        <authorList>
            <person name="Tsai I.J."/>
        </authorList>
    </citation>
    <scope>NUCLEOTIDE SEQUENCE</scope>
    <source>
        <strain evidence="3">CCC161011</strain>
    </source>
</reference>
<organism evidence="3 4">
    <name type="scientific">Mycena venus</name>
    <dbReference type="NCBI Taxonomy" id="2733690"/>
    <lineage>
        <taxon>Eukaryota</taxon>
        <taxon>Fungi</taxon>
        <taxon>Dikarya</taxon>
        <taxon>Basidiomycota</taxon>
        <taxon>Agaricomycotina</taxon>
        <taxon>Agaricomycetes</taxon>
        <taxon>Agaricomycetidae</taxon>
        <taxon>Agaricales</taxon>
        <taxon>Marasmiineae</taxon>
        <taxon>Mycenaceae</taxon>
        <taxon>Mycena</taxon>
    </lineage>
</organism>
<protein>
    <submittedName>
        <fullName evidence="3">Uncharacterized protein</fullName>
    </submittedName>
</protein>
<dbReference type="Proteomes" id="UP000620124">
    <property type="component" value="Unassembled WGS sequence"/>
</dbReference>
<accession>A0A8H6YX11</accession>
<feature type="compositionally biased region" description="Polar residues" evidence="1">
    <location>
        <begin position="1"/>
        <end position="12"/>
    </location>
</feature>
<feature type="compositionally biased region" description="Polar residues" evidence="1">
    <location>
        <begin position="425"/>
        <end position="434"/>
    </location>
</feature>
<evidence type="ECO:0000313" key="4">
    <source>
        <dbReference type="Proteomes" id="UP000620124"/>
    </source>
</evidence>